<dbReference type="InterPro" id="IPR038287">
    <property type="entry name" value="Cse2_sf"/>
</dbReference>
<evidence type="ECO:0000313" key="2">
    <source>
        <dbReference type="Proteomes" id="UP001501585"/>
    </source>
</evidence>
<accession>A0ABN2SNA3</accession>
<dbReference type="RefSeq" id="WP_344160975.1">
    <property type="nucleotide sequence ID" value="NZ_BAAAPC010000005.1"/>
</dbReference>
<keyword evidence="2" id="KW-1185">Reference proteome</keyword>
<dbReference type="Gene3D" id="1.10.520.40">
    <property type="entry name" value="CRISPR-associated protein Cse2"/>
    <property type="match status" value="1"/>
</dbReference>
<evidence type="ECO:0000313" key="1">
    <source>
        <dbReference type="EMBL" id="GAA1989736.1"/>
    </source>
</evidence>
<organism evidence="1 2">
    <name type="scientific">Nocardiopsis rhodophaea</name>
    <dbReference type="NCBI Taxonomy" id="280238"/>
    <lineage>
        <taxon>Bacteria</taxon>
        <taxon>Bacillati</taxon>
        <taxon>Actinomycetota</taxon>
        <taxon>Actinomycetes</taxon>
        <taxon>Streptosporangiales</taxon>
        <taxon>Nocardiopsidaceae</taxon>
        <taxon>Nocardiopsis</taxon>
    </lineage>
</organism>
<sequence>MPNNTPLHSWERRKRMAEAFAGHLAPLLSYGAVRSELKSALRREPYKAPATNRQILLWLDGPGAPYADLYQDERVRNALSLTAGLMASFPTARTLKARWDTYARSHPASSGEHDAHGTNDRRGSRLDLGLALAEADRKEINKNKAGTVPGAMSPDRMTPREKRLMQLCRTDTDRLPRHLFSVLSYLHGQKCLLPHWPRMAADIEWRMRAPDAVALKWQESYLTPPVWRRDTQR</sequence>
<evidence type="ECO:0008006" key="3">
    <source>
        <dbReference type="Google" id="ProtNLM"/>
    </source>
</evidence>
<dbReference type="Proteomes" id="UP001501585">
    <property type="component" value="Unassembled WGS sequence"/>
</dbReference>
<name>A0ABN2SNA3_9ACTN</name>
<dbReference type="InterPro" id="IPR013382">
    <property type="entry name" value="CRISPR-assoc_prot_Cse2"/>
</dbReference>
<proteinExistence type="predicted"/>
<dbReference type="Pfam" id="PF09485">
    <property type="entry name" value="CRISPR_Cse2"/>
    <property type="match status" value="1"/>
</dbReference>
<protein>
    <recommendedName>
        <fullName evidence="3">Type I-E CRISPR-associated protein Cse2/CasB</fullName>
    </recommendedName>
</protein>
<dbReference type="EMBL" id="BAAAPC010000005">
    <property type="protein sequence ID" value="GAA1989736.1"/>
    <property type="molecule type" value="Genomic_DNA"/>
</dbReference>
<comment type="caution">
    <text evidence="1">The sequence shown here is derived from an EMBL/GenBank/DDBJ whole genome shotgun (WGS) entry which is preliminary data.</text>
</comment>
<reference evidence="1 2" key="1">
    <citation type="journal article" date="2019" name="Int. J. Syst. Evol. Microbiol.">
        <title>The Global Catalogue of Microorganisms (GCM) 10K type strain sequencing project: providing services to taxonomists for standard genome sequencing and annotation.</title>
        <authorList>
            <consortium name="The Broad Institute Genomics Platform"/>
            <consortium name="The Broad Institute Genome Sequencing Center for Infectious Disease"/>
            <person name="Wu L."/>
            <person name="Ma J."/>
        </authorList>
    </citation>
    <scope>NUCLEOTIDE SEQUENCE [LARGE SCALE GENOMIC DNA]</scope>
    <source>
        <strain evidence="1 2">JCM 15313</strain>
    </source>
</reference>
<gene>
    <name evidence="1" type="ORF">GCM10009799_14360</name>
</gene>